<evidence type="ECO:0000313" key="1">
    <source>
        <dbReference type="EMBL" id="RLQ21791.1"/>
    </source>
</evidence>
<evidence type="ECO:0000313" key="2">
    <source>
        <dbReference type="Proteomes" id="UP000265509"/>
    </source>
</evidence>
<comment type="caution">
    <text evidence="1">The sequence shown here is derived from an EMBL/GenBank/DDBJ whole genome shotgun (WGS) entry which is preliminary data.</text>
</comment>
<name>A0A3L7E0M1_9GAMM</name>
<organism evidence="1 2">
    <name type="scientific">Seongchinamella sediminis</name>
    <dbReference type="NCBI Taxonomy" id="2283635"/>
    <lineage>
        <taxon>Bacteria</taxon>
        <taxon>Pseudomonadati</taxon>
        <taxon>Pseudomonadota</taxon>
        <taxon>Gammaproteobacteria</taxon>
        <taxon>Cellvibrionales</taxon>
        <taxon>Halieaceae</taxon>
        <taxon>Seongchinamella</taxon>
    </lineage>
</organism>
<dbReference type="Proteomes" id="UP000265509">
    <property type="component" value="Unassembled WGS sequence"/>
</dbReference>
<gene>
    <name evidence="1" type="ORF">DWB85_10920</name>
</gene>
<keyword evidence="2" id="KW-1185">Reference proteome</keyword>
<dbReference type="Gene3D" id="1.10.10.1130">
    <property type="entry name" value="Uncharacterised protein PF10982, DUF2789"/>
    <property type="match status" value="1"/>
</dbReference>
<sequence length="76" mass="8449">MDTSSHTLACLFKQLGLPSSDTAIANFVHNNHLPDDIPLDHAACWSAGQAQFIRESLDEDSDWSEVVDQLDAMLRH</sequence>
<dbReference type="RefSeq" id="WP_117954442.1">
    <property type="nucleotide sequence ID" value="NZ_QRAN01000010.1"/>
</dbReference>
<dbReference type="InterPro" id="IPR038086">
    <property type="entry name" value="DUF2789_sf"/>
</dbReference>
<protein>
    <submittedName>
        <fullName evidence="1">DUF2789 family protein</fullName>
    </submittedName>
</protein>
<dbReference type="EMBL" id="QRAN01000010">
    <property type="protein sequence ID" value="RLQ21791.1"/>
    <property type="molecule type" value="Genomic_DNA"/>
</dbReference>
<dbReference type="Pfam" id="PF10982">
    <property type="entry name" value="DUF2789"/>
    <property type="match status" value="1"/>
</dbReference>
<dbReference type="OrthoDB" id="5828847at2"/>
<accession>A0A3L7E0M1</accession>
<dbReference type="InterPro" id="IPR021250">
    <property type="entry name" value="DUF2789"/>
</dbReference>
<reference evidence="1 2" key="1">
    <citation type="submission" date="2018-07" db="EMBL/GenBank/DDBJ databases">
        <title>Halioglobus sp. genome submission.</title>
        <authorList>
            <person name="Ye M.-Q."/>
            <person name="Du Z.-J."/>
        </authorList>
    </citation>
    <scope>NUCLEOTIDE SEQUENCE [LARGE SCALE GENOMIC DNA]</scope>
    <source>
        <strain evidence="1 2">U0301</strain>
    </source>
</reference>
<proteinExistence type="predicted"/>
<dbReference type="AlphaFoldDB" id="A0A3L7E0M1"/>